<feature type="compositionally biased region" description="Basic and acidic residues" evidence="6">
    <location>
        <begin position="741"/>
        <end position="757"/>
    </location>
</feature>
<dbReference type="RefSeq" id="WP_211039838.1">
    <property type="nucleotide sequence ID" value="NZ_JAELVF020000001.1"/>
</dbReference>
<dbReference type="GO" id="GO:0043139">
    <property type="term" value="F:5'-3' DNA helicase activity"/>
    <property type="evidence" value="ECO:0007669"/>
    <property type="project" value="TreeGrafter"/>
</dbReference>
<reference evidence="9" key="1">
    <citation type="submission" date="2021-06" db="EMBL/GenBank/DDBJ databases">
        <title>Sequencing of actinobacteria type strains.</title>
        <authorList>
            <person name="Nguyen G.-S."/>
            <person name="Wentzel A."/>
        </authorList>
    </citation>
    <scope>NUCLEOTIDE SEQUENCE</scope>
    <source>
        <strain evidence="9">P38-E01</strain>
    </source>
</reference>
<organism evidence="9 10">
    <name type="scientific">Streptomyces tardus</name>
    <dbReference type="NCBI Taxonomy" id="2780544"/>
    <lineage>
        <taxon>Bacteria</taxon>
        <taxon>Bacillati</taxon>
        <taxon>Actinomycetota</taxon>
        <taxon>Actinomycetes</taxon>
        <taxon>Kitasatosporales</taxon>
        <taxon>Streptomycetaceae</taxon>
        <taxon>Streptomyces</taxon>
    </lineage>
</organism>
<evidence type="ECO:0000256" key="1">
    <source>
        <dbReference type="ARBA" id="ARBA00007913"/>
    </source>
</evidence>
<evidence type="ECO:0000256" key="6">
    <source>
        <dbReference type="SAM" id="MobiDB-lite"/>
    </source>
</evidence>
<keyword evidence="5" id="KW-0067">ATP-binding</keyword>
<sequence>MSRTDRAERKRRADILRYWRAVELFGPQKVDRVQPQQHRYRVDAGEPLPWEEGHRFNRVRRPAGKRRQHTVYCGVYAVERVRDILLEVFDADEEEHDARLDGDSALLAFEVNDEGRLIEDSLVFSSCAWATGRALSPGPAEPGWLDGFEQDAQDCEDVIRQVGDGRLRIADTTADRLRPFAGIACEIVLGAATGGIGPAAQALLGEVAGGAVSGAADAAADAANEAVRARLDSTPGGTGGDGSGTGTDGDGGELDEAAAPQLGDQPLTVRELSALTRWVANRFHVSEALLPDAVRVHSRFVPERDSGTAVGSLFLNSFIASDLDLVAARIEREDPPAALRAYLAAADGIPVHSRVDVRERTAAVYEGVQPARFPGGRWPARTEHPLVLSQQFAVNTILEQLGDGEGLYAVNGPPGTGKTTQLRDLIAAVLVRRAEQLAALPRPVDAFTGTARRWKNEGYERSVLALRPELTGHEIVIASANNGAVENISVELPALGAVAEEWRSEADFFAAQGSLLLRGEPAWGTLAAKLGNKGNRSAFRSDYWFGPTAGGRRPAGRQDGDAPPAPGMREVLVDAAKRPYSPQDWRRAVGRFKEASDTVRRLRDERQRVARALAELAPALRAAEAAAAGVPPVEAQVRRARAELDAAEAASATRAAELDRARDRVAEHGRRRPGWWARTLRLGSARRWDEERGNLVRAERSAQAQHEEHTRTATDVRRAHESARARLARAQNALRAAADTAEAHQRVLDEARSRHPESLPLPEAAAAQDTREVSERRELSSPWSDPEFTAARTRLFLAATALHRAFLEGAADRMRKNLDAAMEVLSGNAPPTLPAAAVLAAWQNLFLAVPVVSTTFASLDRMFGGLGAGDIGWMLVDEAGQATPQMPVGALWRARRAVLVGDPLQLEPVVTLPRSGQQALRRSFGVDEEWTPGRNSAQRVADRSNTWGTWLPSPDDSAERVWVGSPLRVHRRCESPMFDISNRIAYEDLMVQGTPDRGSYPVAGRSVWWDVAHHGEGKWSAAEGEAANVIVHRLLDRGLDPAELFVIAPFRDVARGLSRRLCAAVDRARIGTVHTTQGKEADVVLLVLGSGGAAGRGARGWAAGTPNLLNVAASRARRRLFVVGDHGAWSRQRYFDVLADGLHLLTPAEQAEMRELSPPGVAGTACRCERG</sequence>
<feature type="region of interest" description="Disordered" evidence="6">
    <location>
        <begin position="230"/>
        <end position="263"/>
    </location>
</feature>
<dbReference type="PANTHER" id="PTHR43788">
    <property type="entry name" value="DNA2/NAM7 HELICASE FAMILY MEMBER"/>
    <property type="match status" value="1"/>
</dbReference>
<dbReference type="GO" id="GO:0005524">
    <property type="term" value="F:ATP binding"/>
    <property type="evidence" value="ECO:0007669"/>
    <property type="project" value="UniProtKB-KW"/>
</dbReference>
<evidence type="ECO:0000313" key="10">
    <source>
        <dbReference type="Proteomes" id="UP000694501"/>
    </source>
</evidence>
<gene>
    <name evidence="9" type="ORF">JGS22_001740</name>
</gene>
<feature type="region of interest" description="Disordered" evidence="6">
    <location>
        <begin position="697"/>
        <end position="718"/>
    </location>
</feature>
<dbReference type="AlphaFoldDB" id="A0A949JAB1"/>
<dbReference type="EMBL" id="JAELVF020000001">
    <property type="protein sequence ID" value="MBU7596393.1"/>
    <property type="molecule type" value="Genomic_DNA"/>
</dbReference>
<dbReference type="Gene3D" id="3.40.50.300">
    <property type="entry name" value="P-loop containing nucleotide triphosphate hydrolases"/>
    <property type="match status" value="3"/>
</dbReference>
<evidence type="ECO:0008006" key="11">
    <source>
        <dbReference type="Google" id="ProtNLM"/>
    </source>
</evidence>
<feature type="region of interest" description="Disordered" evidence="6">
    <location>
        <begin position="739"/>
        <end position="784"/>
    </location>
</feature>
<dbReference type="SUPFAM" id="SSF52540">
    <property type="entry name" value="P-loop containing nucleoside triphosphate hydrolases"/>
    <property type="match status" value="1"/>
</dbReference>
<dbReference type="InterPro" id="IPR027417">
    <property type="entry name" value="P-loop_NTPase"/>
</dbReference>
<keyword evidence="2" id="KW-0547">Nucleotide-binding</keyword>
<keyword evidence="10" id="KW-1185">Reference proteome</keyword>
<keyword evidence="3" id="KW-0378">Hydrolase</keyword>
<dbReference type="InterPro" id="IPR041679">
    <property type="entry name" value="DNA2/NAM7-like_C"/>
</dbReference>
<evidence type="ECO:0000259" key="8">
    <source>
        <dbReference type="Pfam" id="PF13087"/>
    </source>
</evidence>
<dbReference type="PANTHER" id="PTHR43788:SF8">
    <property type="entry name" value="DNA-BINDING PROTEIN SMUBP-2"/>
    <property type="match status" value="1"/>
</dbReference>
<dbReference type="Pfam" id="PF13086">
    <property type="entry name" value="AAA_11"/>
    <property type="match status" value="1"/>
</dbReference>
<proteinExistence type="inferred from homology"/>
<feature type="compositionally biased region" description="Gly residues" evidence="6">
    <location>
        <begin position="236"/>
        <end position="249"/>
    </location>
</feature>
<evidence type="ECO:0000259" key="7">
    <source>
        <dbReference type="Pfam" id="PF13086"/>
    </source>
</evidence>
<protein>
    <recommendedName>
        <fullName evidence="11">DNA helicase</fullName>
    </recommendedName>
</protein>
<feature type="domain" description="DNA2/NAM7 helicase-like C-terminal" evidence="8">
    <location>
        <begin position="1018"/>
        <end position="1126"/>
    </location>
</feature>
<evidence type="ECO:0000313" key="9">
    <source>
        <dbReference type="EMBL" id="MBU7596393.1"/>
    </source>
</evidence>
<dbReference type="GO" id="GO:0016787">
    <property type="term" value="F:hydrolase activity"/>
    <property type="evidence" value="ECO:0007669"/>
    <property type="project" value="UniProtKB-KW"/>
</dbReference>
<accession>A0A949JAB1</accession>
<dbReference type="InterPro" id="IPR041677">
    <property type="entry name" value="DNA2/NAM7_AAA_11"/>
</dbReference>
<name>A0A949JAB1_9ACTN</name>
<comment type="caution">
    <text evidence="9">The sequence shown here is derived from an EMBL/GenBank/DDBJ whole genome shotgun (WGS) entry which is preliminary data.</text>
</comment>
<comment type="similarity">
    <text evidence="1">Belongs to the DNA2/NAM7 helicase family.</text>
</comment>
<dbReference type="Proteomes" id="UP000694501">
    <property type="component" value="Unassembled WGS sequence"/>
</dbReference>
<feature type="domain" description="DNA2/NAM7 helicase helicase" evidence="7">
    <location>
        <begin position="722"/>
        <end position="910"/>
    </location>
</feature>
<evidence type="ECO:0000256" key="4">
    <source>
        <dbReference type="ARBA" id="ARBA00022806"/>
    </source>
</evidence>
<evidence type="ECO:0000256" key="2">
    <source>
        <dbReference type="ARBA" id="ARBA00022741"/>
    </source>
</evidence>
<keyword evidence="4" id="KW-0347">Helicase</keyword>
<evidence type="ECO:0000256" key="5">
    <source>
        <dbReference type="ARBA" id="ARBA00022840"/>
    </source>
</evidence>
<evidence type="ECO:0000256" key="3">
    <source>
        <dbReference type="ARBA" id="ARBA00022801"/>
    </source>
</evidence>
<dbReference type="InterPro" id="IPR050534">
    <property type="entry name" value="Coronavir_polyprotein_1ab"/>
</dbReference>
<feature type="compositionally biased region" description="Basic and acidic residues" evidence="6">
    <location>
        <begin position="769"/>
        <end position="779"/>
    </location>
</feature>
<dbReference type="Pfam" id="PF13087">
    <property type="entry name" value="AAA_12"/>
    <property type="match status" value="1"/>
</dbReference>